<keyword evidence="2" id="KW-1185">Reference proteome</keyword>
<dbReference type="STRING" id="313628.LNTAR_08669"/>
<dbReference type="Proteomes" id="UP000004947">
    <property type="component" value="Unassembled WGS sequence"/>
</dbReference>
<proteinExistence type="predicted"/>
<sequence>MSDLITTNFNDHAGRMPALPATKIFFICQLKPDNCPLSSHCSEPANDLQANEMSDLITANFNDYAGRMPALPATKTFFICQLKPDNCPLSPHCSEPADDLQAKQAYRRMK</sequence>
<name>A6DHX5_9BACT</name>
<gene>
    <name evidence="1" type="ORF">LNTAR_08669</name>
</gene>
<organism evidence="1 2">
    <name type="scientific">Lentisphaera araneosa HTCC2155</name>
    <dbReference type="NCBI Taxonomy" id="313628"/>
    <lineage>
        <taxon>Bacteria</taxon>
        <taxon>Pseudomonadati</taxon>
        <taxon>Lentisphaerota</taxon>
        <taxon>Lentisphaeria</taxon>
        <taxon>Lentisphaerales</taxon>
        <taxon>Lentisphaeraceae</taxon>
        <taxon>Lentisphaera</taxon>
    </lineage>
</organism>
<dbReference type="AlphaFoldDB" id="A6DHX5"/>
<dbReference type="EMBL" id="ABCK01000004">
    <property type="protein sequence ID" value="EDM28629.1"/>
    <property type="molecule type" value="Genomic_DNA"/>
</dbReference>
<evidence type="ECO:0000313" key="1">
    <source>
        <dbReference type="EMBL" id="EDM28629.1"/>
    </source>
</evidence>
<reference evidence="1 2" key="1">
    <citation type="journal article" date="2010" name="J. Bacteriol.">
        <title>Genome sequence of Lentisphaera araneosa HTCC2155T, the type species of the order Lentisphaerales in the phylum Lentisphaerae.</title>
        <authorList>
            <person name="Thrash J.C."/>
            <person name="Cho J.C."/>
            <person name="Vergin K.L."/>
            <person name="Morris R.M."/>
            <person name="Giovannoni S.J."/>
        </authorList>
    </citation>
    <scope>NUCLEOTIDE SEQUENCE [LARGE SCALE GENOMIC DNA]</scope>
    <source>
        <strain evidence="1 2">HTCC2155</strain>
    </source>
</reference>
<dbReference type="RefSeq" id="WP_007277510.1">
    <property type="nucleotide sequence ID" value="NZ_ABCK01000004.1"/>
</dbReference>
<evidence type="ECO:0000313" key="2">
    <source>
        <dbReference type="Proteomes" id="UP000004947"/>
    </source>
</evidence>
<accession>A6DHX5</accession>
<comment type="caution">
    <text evidence="1">The sequence shown here is derived from an EMBL/GenBank/DDBJ whole genome shotgun (WGS) entry which is preliminary data.</text>
</comment>
<protein>
    <submittedName>
        <fullName evidence="1">Uncharacterized protein</fullName>
    </submittedName>
</protein>